<dbReference type="RefSeq" id="WP_058886149.1">
    <property type="nucleotide sequence ID" value="NZ_JAFMUG010000003.1"/>
</dbReference>
<sequence>MKNNSLVIFFLAVFAIISCDSKSVYDTYSTLSEGSWNKNNAVVFTFDVKDSIHKKNLFINLRNNEDYAYSNLFLITQLRFADGQVLVDTLEYDMTDTSGKFLGKGFSGVKENKLFYKENITFPTTGTHTFKVTQAMRKNGKIEGIKELKGITQVGFRIEKTQ</sequence>
<dbReference type="NCBIfam" id="TIGR03511">
    <property type="entry name" value="GldH_lipo"/>
    <property type="match status" value="1"/>
</dbReference>
<accession>A0A2I2M6G3</accession>
<dbReference type="PROSITE" id="PS51257">
    <property type="entry name" value="PROKAR_LIPOPROTEIN"/>
    <property type="match status" value="1"/>
</dbReference>
<proteinExistence type="predicted"/>
<reference evidence="1 2" key="1">
    <citation type="submission" date="2017-11" db="EMBL/GenBank/DDBJ databases">
        <authorList>
            <person name="Duchaud E."/>
        </authorList>
    </citation>
    <scope>NUCLEOTIDE SEQUENCE [LARGE SCALE GENOMIC DNA]</scope>
    <source>
        <strain evidence="1 2">TNO010</strain>
    </source>
</reference>
<dbReference type="Proteomes" id="UP000490060">
    <property type="component" value="Unassembled WGS sequence"/>
</dbReference>
<protein>
    <submittedName>
        <fullName evidence="1">Gliding motility lipoprotein GldH</fullName>
    </submittedName>
</protein>
<dbReference type="Pfam" id="PF14109">
    <property type="entry name" value="GldH_lipo"/>
    <property type="match status" value="1"/>
</dbReference>
<dbReference type="EMBL" id="OENE01000007">
    <property type="protein sequence ID" value="SOU88139.1"/>
    <property type="molecule type" value="Genomic_DNA"/>
</dbReference>
<name>A0A2I2M6G3_9FLAO</name>
<keyword evidence="1" id="KW-0449">Lipoprotein</keyword>
<evidence type="ECO:0000313" key="1">
    <source>
        <dbReference type="EMBL" id="SOU88139.1"/>
    </source>
</evidence>
<dbReference type="GeneID" id="86818119"/>
<dbReference type="InterPro" id="IPR020018">
    <property type="entry name" value="Motility-assoc_lipoprot_GldH"/>
</dbReference>
<organism evidence="1 2">
    <name type="scientific">Tenacibaculum finnmarkense genomovar ulcerans</name>
    <dbReference type="NCBI Taxonomy" id="2781388"/>
    <lineage>
        <taxon>Bacteria</taxon>
        <taxon>Pseudomonadati</taxon>
        <taxon>Bacteroidota</taxon>
        <taxon>Flavobacteriia</taxon>
        <taxon>Flavobacteriales</taxon>
        <taxon>Flavobacteriaceae</taxon>
        <taxon>Tenacibaculum</taxon>
        <taxon>Tenacibaculum finnmarkense</taxon>
    </lineage>
</organism>
<dbReference type="AlphaFoldDB" id="A0A2I2M6G3"/>
<evidence type="ECO:0000313" key="2">
    <source>
        <dbReference type="Proteomes" id="UP000490060"/>
    </source>
</evidence>
<gene>
    <name evidence="1" type="primary">gldH</name>
    <name evidence="1" type="ORF">TNO010_150089</name>
</gene>